<keyword evidence="4" id="KW-1185">Reference proteome</keyword>
<feature type="region of interest" description="Disordered" evidence="1">
    <location>
        <begin position="107"/>
        <end position="226"/>
    </location>
</feature>
<evidence type="ECO:0000256" key="2">
    <source>
        <dbReference type="SAM" id="SignalP"/>
    </source>
</evidence>
<evidence type="ECO:0000256" key="1">
    <source>
        <dbReference type="SAM" id="MobiDB-lite"/>
    </source>
</evidence>
<keyword evidence="2" id="KW-0732">Signal</keyword>
<protein>
    <submittedName>
        <fullName evidence="3">Uncharacterized protein</fullName>
    </submittedName>
</protein>
<feature type="compositionally biased region" description="Low complexity" evidence="1">
    <location>
        <begin position="123"/>
        <end position="215"/>
    </location>
</feature>
<reference evidence="3 4" key="1">
    <citation type="submission" date="2020-04" db="EMBL/GenBank/DDBJ databases">
        <title>Perkinsus chesapeaki whole genome sequence.</title>
        <authorList>
            <person name="Bogema D.R."/>
        </authorList>
    </citation>
    <scope>NUCLEOTIDE SEQUENCE [LARGE SCALE GENOMIC DNA]</scope>
    <source>
        <strain evidence="3">ATCC PRA-425</strain>
    </source>
</reference>
<evidence type="ECO:0000313" key="4">
    <source>
        <dbReference type="Proteomes" id="UP000591131"/>
    </source>
</evidence>
<proteinExistence type="predicted"/>
<comment type="caution">
    <text evidence="3">The sequence shown here is derived from an EMBL/GenBank/DDBJ whole genome shotgun (WGS) entry which is preliminary data.</text>
</comment>
<evidence type="ECO:0000313" key="3">
    <source>
        <dbReference type="EMBL" id="KAF4656189.1"/>
    </source>
</evidence>
<accession>A0A7J6LAI7</accession>
<dbReference type="EMBL" id="JAAPAO010000613">
    <property type="protein sequence ID" value="KAF4656189.1"/>
    <property type="molecule type" value="Genomic_DNA"/>
</dbReference>
<organism evidence="3 4">
    <name type="scientific">Perkinsus chesapeaki</name>
    <name type="common">Clam parasite</name>
    <name type="synonym">Perkinsus andrewsi</name>
    <dbReference type="NCBI Taxonomy" id="330153"/>
    <lineage>
        <taxon>Eukaryota</taxon>
        <taxon>Sar</taxon>
        <taxon>Alveolata</taxon>
        <taxon>Perkinsozoa</taxon>
        <taxon>Perkinsea</taxon>
        <taxon>Perkinsida</taxon>
        <taxon>Perkinsidae</taxon>
        <taxon>Perkinsus</taxon>
    </lineage>
</organism>
<sequence length="259" mass="26661">MFGNIAIFCILGTFVESLSSVRQSDSNNSSMRPTLSPENEKCQSLCGSNNMSDCGRFGSYCKPFGPPEDGVGVCQGFYYLPDNTTCFFNTHPDPAVCPQDTPVPCGGNTTTTPSPTSTPEPGPKTTTEPGPTTTTEPCPTTTAEPGPTTTTAEPGPTTTTEPGPTTTAEPGPTTTTEPEPTTTTEPGPTTTTESGPTTTTEPGPTTTAAPSPGSGHPNGTFVGNTSLGPITVTVMALFAETETETSRSCKAFSRSSPIR</sequence>
<feature type="signal peptide" evidence="2">
    <location>
        <begin position="1"/>
        <end position="17"/>
    </location>
</feature>
<gene>
    <name evidence="3" type="ORF">FOL47_009109</name>
</gene>
<dbReference type="AlphaFoldDB" id="A0A7J6LAI7"/>
<dbReference type="Proteomes" id="UP000591131">
    <property type="component" value="Unassembled WGS sequence"/>
</dbReference>
<name>A0A7J6LAI7_PERCH</name>
<feature type="chain" id="PRO_5029798582" evidence="2">
    <location>
        <begin position="18"/>
        <end position="259"/>
    </location>
</feature>